<proteinExistence type="inferred from homology"/>
<dbReference type="Gene3D" id="2.60.40.1180">
    <property type="entry name" value="Golgi alpha-mannosidase II"/>
    <property type="match status" value="2"/>
</dbReference>
<evidence type="ECO:0000259" key="5">
    <source>
        <dbReference type="Pfam" id="PF17137"/>
    </source>
</evidence>
<dbReference type="InterPro" id="IPR051816">
    <property type="entry name" value="Glycosyl_Hydrolase_31"/>
</dbReference>
<dbReference type="GO" id="GO:0030246">
    <property type="term" value="F:carbohydrate binding"/>
    <property type="evidence" value="ECO:0007669"/>
    <property type="project" value="InterPro"/>
</dbReference>
<feature type="domain" description="DUF5110" evidence="5">
    <location>
        <begin position="747"/>
        <end position="813"/>
    </location>
</feature>
<dbReference type="SUPFAM" id="SSF74650">
    <property type="entry name" value="Galactose mutarotase-like"/>
    <property type="match status" value="1"/>
</dbReference>
<dbReference type="AlphaFoldDB" id="A0A1G6G0X8"/>
<dbReference type="Gene3D" id="2.60.40.1760">
    <property type="entry name" value="glycosyl hydrolase (family 31)"/>
    <property type="match status" value="1"/>
</dbReference>
<dbReference type="GO" id="GO:0004553">
    <property type="term" value="F:hydrolase activity, hydrolyzing O-glycosyl compounds"/>
    <property type="evidence" value="ECO:0007669"/>
    <property type="project" value="InterPro"/>
</dbReference>
<feature type="domain" description="Glycoside hydrolase family 31 N-terminal" evidence="4">
    <location>
        <begin position="51"/>
        <end position="216"/>
    </location>
</feature>
<organism evidence="7 8">
    <name type="scientific">Bacteroides ovatus</name>
    <dbReference type="NCBI Taxonomy" id="28116"/>
    <lineage>
        <taxon>Bacteria</taxon>
        <taxon>Pseudomonadati</taxon>
        <taxon>Bacteroidota</taxon>
        <taxon>Bacteroidia</taxon>
        <taxon>Bacteroidales</taxon>
        <taxon>Bacteroidaceae</taxon>
        <taxon>Bacteroides</taxon>
    </lineage>
</organism>
<keyword evidence="2 7" id="KW-0378">Hydrolase</keyword>
<keyword evidence="2" id="KW-0326">Glycosidase</keyword>
<dbReference type="Gene3D" id="3.20.20.80">
    <property type="entry name" value="Glycosidases"/>
    <property type="match status" value="1"/>
</dbReference>
<dbReference type="GO" id="GO:0005975">
    <property type="term" value="P:carbohydrate metabolic process"/>
    <property type="evidence" value="ECO:0007669"/>
    <property type="project" value="InterPro"/>
</dbReference>
<dbReference type="PANTHER" id="PTHR43863">
    <property type="entry name" value="HYDROLASE, PUTATIVE (AFU_ORTHOLOGUE AFUA_1G03140)-RELATED"/>
    <property type="match status" value="1"/>
</dbReference>
<evidence type="ECO:0000313" key="7">
    <source>
        <dbReference type="EMBL" id="SDB75602.1"/>
    </source>
</evidence>
<evidence type="ECO:0000313" key="8">
    <source>
        <dbReference type="Proteomes" id="UP000183670"/>
    </source>
</evidence>
<protein>
    <submittedName>
        <fullName evidence="7">Alpha-D-xyloside xylohydrolase</fullName>
    </submittedName>
</protein>
<dbReference type="SUPFAM" id="SSF51445">
    <property type="entry name" value="(Trans)glycosidases"/>
    <property type="match status" value="1"/>
</dbReference>
<dbReference type="InterPro" id="IPR013780">
    <property type="entry name" value="Glyco_hydro_b"/>
</dbReference>
<evidence type="ECO:0000256" key="1">
    <source>
        <dbReference type="ARBA" id="ARBA00007806"/>
    </source>
</evidence>
<accession>A0A1G6G0X8</accession>
<dbReference type="InterPro" id="IPR025887">
    <property type="entry name" value="Glyco_hydro_31_N_dom"/>
</dbReference>
<sequence length="842" mass="97296">MKKEHRSESFGVVWLIILLMALANTFTAFAQVKQATVLVNGISCDLEQGILKVEFVTPDVVRVQYTGENTFIGNGTDVCLPRAVDNPVRWVYTPNPDCYLLKSDSLIVRVDLSTASITYLDKEGGLLLQEDQNIPRISEKRVTKQVIYDEHSKHIEKTADGDKEIKNVLRYDTIGHTWKYRINFKWQPLEALYGWGAHMEDYMNLRGKELYLCQHNLKAMVPVLNSTAGYGLLFDAGCAMMFKDNSEGSFVELEAAKQIDYYFMKGKTMDAVVANYRLLTGNSPMMPLYLFGYIQSKERYVSSDDLINTLKEYRQRQIPIDMIVQDWNYWPEGQWGNMSMNPKFYPDKRKLADEIHSLHAKLMISIWPNAMNCPQHEEFKRKGWLLSGTSVYDAFNPLARKLYWNYANNEFFGNGFDAWWCDASEPLDADWTFMKDGYGADNHRQRWELNTNLLNSVLGAERSQLYSLYHAKGIYENQRSTNEDKRVVNLTRSSYAGQQRYSTITWNGDTYATWQSFAQMIPAGLNFMATGCPYWTVDIGAFFTKNGPQWFWKGDYDKGVADMAYRELYTRMFQYGAFLPVFRSHGSDTPREVWRFGKPGEPFYDSLIKVIHLRYRLLPYIYSLAGKVHRENYTMTRTLAFDFAKDMQVADLKDEFMFGPALLVAPVTNPMYYSVDSHPLENVDKVRRVYLPDGADWIDFWTGKKYKGGQWIVAEATINKIPLLVRQGSIIPMRPVMQYTSEKIDAEWEIRVYPGADSSFTVYEDEGDNYNYEKGDSSSFEIIWNDKNNTLTISDRKGGYSGMTISRKLKLVKVDRKSGIDVTESINGKTIEYRGKQLKIKM</sequence>
<dbReference type="CDD" id="cd14752">
    <property type="entry name" value="GH31_N"/>
    <property type="match status" value="1"/>
</dbReference>
<dbReference type="Pfam" id="PF17137">
    <property type="entry name" value="DUF5110"/>
    <property type="match status" value="1"/>
</dbReference>
<gene>
    <name evidence="7" type="ORF">SAMN05192581_10039</name>
</gene>
<evidence type="ECO:0000259" key="6">
    <source>
        <dbReference type="Pfam" id="PF21365"/>
    </source>
</evidence>
<name>A0A1G6G0X8_BACOV</name>
<dbReference type="Pfam" id="PF01055">
    <property type="entry name" value="Glyco_hydro_31_2nd"/>
    <property type="match status" value="1"/>
</dbReference>
<dbReference type="InterPro" id="IPR011013">
    <property type="entry name" value="Gal_mutarotase_sf_dom"/>
</dbReference>
<dbReference type="EMBL" id="FMYE01000003">
    <property type="protein sequence ID" value="SDB75602.1"/>
    <property type="molecule type" value="Genomic_DNA"/>
</dbReference>
<feature type="domain" description="Glycosyl hydrolase family 31 C-terminal" evidence="6">
    <location>
        <begin position="634"/>
        <end position="731"/>
    </location>
</feature>
<comment type="similarity">
    <text evidence="1 2">Belongs to the glycosyl hydrolase 31 family.</text>
</comment>
<reference evidence="7 8" key="1">
    <citation type="submission" date="2016-10" db="EMBL/GenBank/DDBJ databases">
        <authorList>
            <person name="de Groot N.N."/>
        </authorList>
    </citation>
    <scope>NUCLEOTIDE SEQUENCE [LARGE SCALE GENOMIC DNA]</scope>
    <source>
        <strain evidence="7 8">NLAE-zl-C500</strain>
    </source>
</reference>
<dbReference type="PANTHER" id="PTHR43863:SF2">
    <property type="entry name" value="MALTASE-GLUCOAMYLASE"/>
    <property type="match status" value="1"/>
</dbReference>
<evidence type="ECO:0000259" key="3">
    <source>
        <dbReference type="Pfam" id="PF01055"/>
    </source>
</evidence>
<dbReference type="InterPro" id="IPR048395">
    <property type="entry name" value="Glyco_hydro_31_C"/>
</dbReference>
<dbReference type="CDD" id="cd06591">
    <property type="entry name" value="GH31_xylosidase_XylS"/>
    <property type="match status" value="1"/>
</dbReference>
<evidence type="ECO:0000256" key="2">
    <source>
        <dbReference type="RuleBase" id="RU361185"/>
    </source>
</evidence>
<dbReference type="InterPro" id="IPR000322">
    <property type="entry name" value="Glyco_hydro_31_TIM"/>
</dbReference>
<dbReference type="InterPro" id="IPR033403">
    <property type="entry name" value="DUF5110"/>
</dbReference>
<dbReference type="Proteomes" id="UP000183670">
    <property type="component" value="Unassembled WGS sequence"/>
</dbReference>
<evidence type="ECO:0000259" key="4">
    <source>
        <dbReference type="Pfam" id="PF13802"/>
    </source>
</evidence>
<dbReference type="Pfam" id="PF21365">
    <property type="entry name" value="Glyco_hydro_31_3rd"/>
    <property type="match status" value="1"/>
</dbReference>
<dbReference type="SUPFAM" id="SSF51011">
    <property type="entry name" value="Glycosyl hydrolase domain"/>
    <property type="match status" value="1"/>
</dbReference>
<dbReference type="Pfam" id="PF13802">
    <property type="entry name" value="Gal_mutarotas_2"/>
    <property type="match status" value="1"/>
</dbReference>
<dbReference type="InterPro" id="IPR017853">
    <property type="entry name" value="GH"/>
</dbReference>
<feature type="domain" description="Glycoside hydrolase family 31 TIM barrel" evidence="3">
    <location>
        <begin position="284"/>
        <end position="624"/>
    </location>
</feature>